<reference evidence="1 2" key="1">
    <citation type="submission" date="2018-01" db="EMBL/GenBank/DDBJ databases">
        <title>Draft genome Sequence of streptomyces globosus LZH-48.</title>
        <authorList>
            <person name="Ran K."/>
            <person name="Li Z."/>
            <person name="Wei S."/>
            <person name="Dong R."/>
        </authorList>
    </citation>
    <scope>NUCLEOTIDE SEQUENCE [LARGE SCALE GENOMIC DNA]</scope>
    <source>
        <strain evidence="1 2">LZH-48</strain>
    </source>
</reference>
<dbReference type="RefSeq" id="WP_114055317.1">
    <property type="nucleotide sequence ID" value="NZ_CP030862.1"/>
</dbReference>
<evidence type="ECO:0000313" key="2">
    <source>
        <dbReference type="Proteomes" id="UP000252004"/>
    </source>
</evidence>
<dbReference type="EMBL" id="CP030862">
    <property type="protein sequence ID" value="AXE24136.1"/>
    <property type="molecule type" value="Genomic_DNA"/>
</dbReference>
<dbReference type="AlphaFoldDB" id="A0A344TZR5"/>
<gene>
    <name evidence="1" type="ORF">C0216_12315</name>
</gene>
<accession>A0A344TZR5</accession>
<dbReference type="KEGG" id="sgz:C0216_12315"/>
<keyword evidence="2" id="KW-1185">Reference proteome</keyword>
<name>A0A344TZR5_9ACTN</name>
<proteinExistence type="predicted"/>
<protein>
    <submittedName>
        <fullName evidence="1">Uncharacterized protein</fullName>
    </submittedName>
</protein>
<organism evidence="1 2">
    <name type="scientific">Streptomyces globosus</name>
    <dbReference type="NCBI Taxonomy" id="68209"/>
    <lineage>
        <taxon>Bacteria</taxon>
        <taxon>Bacillati</taxon>
        <taxon>Actinomycetota</taxon>
        <taxon>Actinomycetes</taxon>
        <taxon>Kitasatosporales</taxon>
        <taxon>Streptomycetaceae</taxon>
        <taxon>Streptomyces</taxon>
    </lineage>
</organism>
<sequence>MITHATAVRRDITDNHGEQQATLPIASLHRLDGTTEITTLVLDPAQLEVLYAQMDWALGMREAAAGHLA</sequence>
<evidence type="ECO:0000313" key="1">
    <source>
        <dbReference type="EMBL" id="AXE24136.1"/>
    </source>
</evidence>
<dbReference type="Proteomes" id="UP000252004">
    <property type="component" value="Chromosome"/>
</dbReference>
<dbReference type="OrthoDB" id="4272309at2"/>